<keyword evidence="6" id="KW-0067">ATP-binding</keyword>
<feature type="binding site" evidence="6">
    <location>
        <begin position="65"/>
        <end position="66"/>
    </location>
    <ligand>
        <name>NAD(+)</name>
        <dbReference type="ChEBI" id="CHEBI:57540"/>
    </ligand>
</feature>
<keyword evidence="6" id="KW-0547">Nucleotide-binding</keyword>
<comment type="cofactor">
    <cofactor evidence="6">
        <name>a divalent metal cation</name>
        <dbReference type="ChEBI" id="CHEBI:60240"/>
    </cofactor>
</comment>
<keyword evidence="3 6" id="KW-0521">NADP</keyword>
<feature type="binding site" evidence="6">
    <location>
        <position position="167"/>
    </location>
    <ligand>
        <name>NAD(+)</name>
        <dbReference type="ChEBI" id="CHEBI:57540"/>
    </ligand>
</feature>
<dbReference type="GO" id="GO:0005737">
    <property type="term" value="C:cytoplasm"/>
    <property type="evidence" value="ECO:0007669"/>
    <property type="project" value="UniProtKB-SubCell"/>
</dbReference>
<dbReference type="Pfam" id="PF01513">
    <property type="entry name" value="NAD_kinase"/>
    <property type="match status" value="1"/>
</dbReference>
<dbReference type="eggNOG" id="COG0061">
    <property type="taxonomic scope" value="Bacteria"/>
</dbReference>
<dbReference type="GO" id="GO:0005524">
    <property type="term" value="F:ATP binding"/>
    <property type="evidence" value="ECO:0007669"/>
    <property type="project" value="UniProtKB-KW"/>
</dbReference>
<dbReference type="HAMAP" id="MF_00361">
    <property type="entry name" value="NAD_kinase"/>
    <property type="match status" value="1"/>
</dbReference>
<keyword evidence="8" id="KW-1185">Reference proteome</keyword>
<name>E7RTX9_9BURK</name>
<dbReference type="Gene3D" id="3.40.50.10330">
    <property type="entry name" value="Probable inorganic polyphosphate/atp-NAD kinase, domain 1"/>
    <property type="match status" value="1"/>
</dbReference>
<gene>
    <name evidence="6" type="primary">nadK</name>
    <name evidence="7" type="ORF">HMPREF0551_0398</name>
</gene>
<sequence>MTAPFKTIALFGRPQSDGLRERILEEIADWLTQRGITVLTEISRNMRLVQSLGRRADLAVVVGGDGTMLGVARALAPLKVPIVGINRGRLGFITDIPMSDWQKGLDEILNGHYEIEERSLLEAHIWRDGKALFHARALNDVVISRSSHTGLIEIEVSVNGLYMYSPRADGLIVATPTGSTAYALSVGGPLMHPSLHGFVLAPVAPQSLSARPIILPDQCEVELTIRHGRNARLNCDMQSFASLQLGDRVVLHRSADSSRFLHPPGYSYYATLRTKLNWHEIPGLEPRRG</sequence>
<protein>
    <recommendedName>
        <fullName evidence="6">NAD kinase</fullName>
        <ecNumber evidence="6">2.7.1.23</ecNumber>
    </recommendedName>
    <alternativeName>
        <fullName evidence="6">ATP-dependent NAD kinase</fullName>
    </alternativeName>
</protein>
<dbReference type="GO" id="GO:0051287">
    <property type="term" value="F:NAD binding"/>
    <property type="evidence" value="ECO:0007669"/>
    <property type="project" value="UniProtKB-ARBA"/>
</dbReference>
<comment type="catalytic activity">
    <reaction evidence="5 6">
        <text>NAD(+) + ATP = ADP + NADP(+) + H(+)</text>
        <dbReference type="Rhea" id="RHEA:18629"/>
        <dbReference type="ChEBI" id="CHEBI:15378"/>
        <dbReference type="ChEBI" id="CHEBI:30616"/>
        <dbReference type="ChEBI" id="CHEBI:57540"/>
        <dbReference type="ChEBI" id="CHEBI:58349"/>
        <dbReference type="ChEBI" id="CHEBI:456216"/>
        <dbReference type="EC" id="2.7.1.23"/>
    </reaction>
</comment>
<evidence type="ECO:0000313" key="7">
    <source>
        <dbReference type="EMBL" id="EFV96215.1"/>
    </source>
</evidence>
<keyword evidence="4 6" id="KW-0520">NAD</keyword>
<dbReference type="InterPro" id="IPR017437">
    <property type="entry name" value="ATP-NAD_kinase_PpnK-typ_C"/>
</dbReference>
<keyword evidence="6" id="KW-0963">Cytoplasm</keyword>
<dbReference type="HOGENOM" id="CLU_008831_0_1_4"/>
<feature type="binding site" evidence="6">
    <location>
        <begin position="139"/>
        <end position="140"/>
    </location>
    <ligand>
        <name>NAD(+)</name>
        <dbReference type="ChEBI" id="CHEBI:57540"/>
    </ligand>
</feature>
<dbReference type="Pfam" id="PF20143">
    <property type="entry name" value="NAD_kinase_C"/>
    <property type="match status" value="1"/>
</dbReference>
<dbReference type="EMBL" id="AEQP01000001">
    <property type="protein sequence ID" value="EFV96215.1"/>
    <property type="molecule type" value="Genomic_DNA"/>
</dbReference>
<dbReference type="AlphaFoldDB" id="E7RTX9"/>
<feature type="active site" description="Proton acceptor" evidence="6">
    <location>
        <position position="65"/>
    </location>
</feature>
<comment type="caution">
    <text evidence="7">The sequence shown here is derived from an EMBL/GenBank/DDBJ whole genome shotgun (WGS) entry which is preliminary data.</text>
</comment>
<evidence type="ECO:0000313" key="8">
    <source>
        <dbReference type="Proteomes" id="UP000011021"/>
    </source>
</evidence>
<dbReference type="STRING" id="887898.HMPREF0551_0398"/>
<dbReference type="NCBIfam" id="NF002561">
    <property type="entry name" value="PRK02155.1"/>
    <property type="match status" value="1"/>
</dbReference>
<comment type="function">
    <text evidence="6">Involved in the regulation of the intracellular balance of NAD and NADP, and is a key enzyme in the biosynthesis of NADP. Catalyzes specifically the phosphorylation on 2'-hydroxyl of the adenosine moiety of NAD to yield NADP.</text>
</comment>
<reference evidence="7 8" key="1">
    <citation type="submission" date="2010-12" db="EMBL/GenBank/DDBJ databases">
        <authorList>
            <person name="Muzny D."/>
            <person name="Qin X."/>
            <person name="Deng J."/>
            <person name="Jiang H."/>
            <person name="Liu Y."/>
            <person name="Qu J."/>
            <person name="Song X.-Z."/>
            <person name="Zhang L."/>
            <person name="Thornton R."/>
            <person name="Coyle M."/>
            <person name="Francisco L."/>
            <person name="Jackson L."/>
            <person name="Javaid M."/>
            <person name="Korchina V."/>
            <person name="Kovar C."/>
            <person name="Mata R."/>
            <person name="Mathew T."/>
            <person name="Ngo R."/>
            <person name="Nguyen L."/>
            <person name="Nguyen N."/>
            <person name="Okwuonu G."/>
            <person name="Ongeri F."/>
            <person name="Pham C."/>
            <person name="Simmons D."/>
            <person name="Wilczek-Boney K."/>
            <person name="Hale W."/>
            <person name="Jakkamsetti A."/>
            <person name="Pham P."/>
            <person name="Ruth R."/>
            <person name="San Lucas F."/>
            <person name="Warren J."/>
            <person name="Zhang J."/>
            <person name="Zhao Z."/>
            <person name="Zhou C."/>
            <person name="Zhu D."/>
            <person name="Lee S."/>
            <person name="Bess C."/>
            <person name="Blankenburg K."/>
            <person name="Forbes L."/>
            <person name="Fu Q."/>
            <person name="Gubbala S."/>
            <person name="Hirani K."/>
            <person name="Jayaseelan J.C."/>
            <person name="Lara F."/>
            <person name="Munidasa M."/>
            <person name="Palculict T."/>
            <person name="Patil S."/>
            <person name="Pu L.-L."/>
            <person name="Saada N."/>
            <person name="Tang L."/>
            <person name="Weissenberger G."/>
            <person name="Zhu Y."/>
            <person name="Hemphill L."/>
            <person name="Shang Y."/>
            <person name="Youmans B."/>
            <person name="Ayvaz T."/>
            <person name="Ross M."/>
            <person name="Santibanez J."/>
            <person name="Aqrawi P."/>
            <person name="Gross S."/>
            <person name="Joshi V."/>
            <person name="Fowler G."/>
            <person name="Nazareth L."/>
            <person name="Reid J."/>
            <person name="Worley K."/>
            <person name="Petrosino J."/>
            <person name="Highlander S."/>
            <person name="Gibbs R."/>
        </authorList>
    </citation>
    <scope>NUCLEOTIDE SEQUENCE [LARGE SCALE GENOMIC DNA]</scope>
    <source>
        <strain evidence="7 8">ATCC 51599</strain>
    </source>
</reference>
<proteinExistence type="inferred from homology"/>
<comment type="caution">
    <text evidence="6">Lacks conserved residue(s) required for the propagation of feature annotation.</text>
</comment>
<evidence type="ECO:0000256" key="2">
    <source>
        <dbReference type="ARBA" id="ARBA00022777"/>
    </source>
</evidence>
<dbReference type="InterPro" id="IPR002504">
    <property type="entry name" value="NADK"/>
</dbReference>
<keyword evidence="1 6" id="KW-0808">Transferase</keyword>
<dbReference type="InterPro" id="IPR017438">
    <property type="entry name" value="ATP-NAD_kinase_N"/>
</dbReference>
<dbReference type="GO" id="GO:0019674">
    <property type="term" value="P:NAD+ metabolic process"/>
    <property type="evidence" value="ECO:0007669"/>
    <property type="project" value="InterPro"/>
</dbReference>
<feature type="binding site" evidence="6">
    <location>
        <position position="169"/>
    </location>
    <ligand>
        <name>NAD(+)</name>
        <dbReference type="ChEBI" id="CHEBI:57540"/>
    </ligand>
</feature>
<evidence type="ECO:0000256" key="4">
    <source>
        <dbReference type="ARBA" id="ARBA00023027"/>
    </source>
</evidence>
<keyword evidence="2 6" id="KW-0418">Kinase</keyword>
<feature type="binding site" evidence="6">
    <location>
        <position position="204"/>
    </location>
    <ligand>
        <name>NAD(+)</name>
        <dbReference type="ChEBI" id="CHEBI:57540"/>
    </ligand>
</feature>
<dbReference type="RefSeq" id="WP_005672334.1">
    <property type="nucleotide sequence ID" value="NZ_CP146288.1"/>
</dbReference>
<evidence type="ECO:0000256" key="5">
    <source>
        <dbReference type="ARBA" id="ARBA00047925"/>
    </source>
</evidence>
<dbReference type="Proteomes" id="UP000011021">
    <property type="component" value="Unassembled WGS sequence"/>
</dbReference>
<comment type="subcellular location">
    <subcellularLocation>
        <location evidence="6">Cytoplasm</location>
    </subcellularLocation>
</comment>
<organism evidence="7 8">
    <name type="scientific">Lautropia mirabilis ATCC 51599</name>
    <dbReference type="NCBI Taxonomy" id="887898"/>
    <lineage>
        <taxon>Bacteria</taxon>
        <taxon>Pseudomonadati</taxon>
        <taxon>Pseudomonadota</taxon>
        <taxon>Betaproteobacteria</taxon>
        <taxon>Burkholderiales</taxon>
        <taxon>Burkholderiaceae</taxon>
        <taxon>Lautropia</taxon>
    </lineage>
</organism>
<dbReference type="SUPFAM" id="SSF111331">
    <property type="entry name" value="NAD kinase/diacylglycerol kinase-like"/>
    <property type="match status" value="1"/>
</dbReference>
<dbReference type="Gene3D" id="2.60.200.30">
    <property type="entry name" value="Probable inorganic polyphosphate/atp-NAD kinase, domain 2"/>
    <property type="match status" value="1"/>
</dbReference>
<evidence type="ECO:0000256" key="1">
    <source>
        <dbReference type="ARBA" id="ARBA00022679"/>
    </source>
</evidence>
<dbReference type="PANTHER" id="PTHR20275:SF0">
    <property type="entry name" value="NAD KINASE"/>
    <property type="match status" value="1"/>
</dbReference>
<feature type="binding site" evidence="6">
    <location>
        <position position="238"/>
    </location>
    <ligand>
        <name>NAD(+)</name>
        <dbReference type="ChEBI" id="CHEBI:57540"/>
    </ligand>
</feature>
<dbReference type="EC" id="2.7.1.23" evidence="6"/>
<dbReference type="GO" id="GO:0006741">
    <property type="term" value="P:NADP+ biosynthetic process"/>
    <property type="evidence" value="ECO:0007669"/>
    <property type="project" value="UniProtKB-UniRule"/>
</dbReference>
<dbReference type="GO" id="GO:0003951">
    <property type="term" value="F:NAD+ kinase activity"/>
    <property type="evidence" value="ECO:0007669"/>
    <property type="project" value="UniProtKB-UniRule"/>
</dbReference>
<dbReference type="InterPro" id="IPR016064">
    <property type="entry name" value="NAD/diacylglycerol_kinase_sf"/>
</dbReference>
<accession>E7RTX9</accession>
<dbReference type="GO" id="GO:0046872">
    <property type="term" value="F:metal ion binding"/>
    <property type="evidence" value="ECO:0007669"/>
    <property type="project" value="UniProtKB-UniRule"/>
</dbReference>
<comment type="similarity">
    <text evidence="6">Belongs to the NAD kinase family.</text>
</comment>
<dbReference type="PANTHER" id="PTHR20275">
    <property type="entry name" value="NAD KINASE"/>
    <property type="match status" value="1"/>
</dbReference>
<evidence type="ECO:0000256" key="6">
    <source>
        <dbReference type="HAMAP-Rule" id="MF_00361"/>
    </source>
</evidence>
<evidence type="ECO:0000256" key="3">
    <source>
        <dbReference type="ARBA" id="ARBA00022857"/>
    </source>
</evidence>
<feature type="binding site" evidence="6">
    <location>
        <begin position="180"/>
        <end position="185"/>
    </location>
    <ligand>
        <name>NAD(+)</name>
        <dbReference type="ChEBI" id="CHEBI:57540"/>
    </ligand>
</feature>